<dbReference type="Pfam" id="PF00296">
    <property type="entry name" value="Bac_luciferase"/>
    <property type="match status" value="1"/>
</dbReference>
<dbReference type="Proteomes" id="UP000215483">
    <property type="component" value="Unassembled WGS sequence"/>
</dbReference>
<sequence>MKIRIGVGNVPERGTPPGDPDLARLVAELETHGVDSVWFSDLVSAPGVVDPLVAVAYAAGRTERLKLGMSVVVLPGRNPAVLAAQLASLAALAPRRVLPVFGVRPARPADRTVFPVPDGRRADVFEEALGVVRALLTEPVVTHHGRFFHLDEASVAPLPTRPLDLWLSGRVPAALDRVGRLGDGWLGSTITPAEAEVCRTRIVRAADRASRTIDEDHYGTYLTIVQDDADEHAVDALLARLRQDRPDVADPRTLLCWGWADARDQLRRYTDAGLSKFVVRPAGPVTSRRAFVEAFTTELSPLENH</sequence>
<evidence type="ECO:0000256" key="1">
    <source>
        <dbReference type="ARBA" id="ARBA00023002"/>
    </source>
</evidence>
<reference evidence="3 4" key="1">
    <citation type="submission" date="2016-07" db="EMBL/GenBank/DDBJ databases">
        <title>Draft genome of Streptomyces diastatochromogenes.</title>
        <authorList>
            <person name="Podduturi R."/>
            <person name="Lukassen M.B."/>
            <person name="Clausen N."/>
            <person name="Nielsen J.L."/>
            <person name="Jorgensen N.O."/>
        </authorList>
    </citation>
    <scope>NUCLEOTIDE SEQUENCE [LARGE SCALE GENOMIC DNA]</scope>
    <source>
        <strain evidence="3 4">DSM 40608</strain>
    </source>
</reference>
<dbReference type="Gene3D" id="3.20.20.30">
    <property type="entry name" value="Luciferase-like domain"/>
    <property type="match status" value="1"/>
</dbReference>
<dbReference type="InterPro" id="IPR036661">
    <property type="entry name" value="Luciferase-like_sf"/>
</dbReference>
<organism evidence="3 4">
    <name type="scientific">Streptomyces diastatochromogenes</name>
    <dbReference type="NCBI Taxonomy" id="42236"/>
    <lineage>
        <taxon>Bacteria</taxon>
        <taxon>Bacillati</taxon>
        <taxon>Actinomycetota</taxon>
        <taxon>Actinomycetes</taxon>
        <taxon>Kitasatosporales</taxon>
        <taxon>Streptomycetaceae</taxon>
        <taxon>Streptomyces</taxon>
    </lineage>
</organism>
<accession>A0A233S6V7</accession>
<dbReference type="GO" id="GO:0016705">
    <property type="term" value="F:oxidoreductase activity, acting on paired donors, with incorporation or reduction of molecular oxygen"/>
    <property type="evidence" value="ECO:0007669"/>
    <property type="project" value="InterPro"/>
</dbReference>
<dbReference type="NCBIfam" id="TIGR03854">
    <property type="entry name" value="F420_MSMEG_3544"/>
    <property type="match status" value="1"/>
</dbReference>
<dbReference type="RefSeq" id="WP_094219864.1">
    <property type="nucleotide sequence ID" value="NZ_MCGQ01000029.1"/>
</dbReference>
<feature type="domain" description="Luciferase-like" evidence="2">
    <location>
        <begin position="21"/>
        <end position="241"/>
    </location>
</feature>
<dbReference type="InterPro" id="IPR022402">
    <property type="entry name" value="F420_OxRdatse_MSMEG3544_pred"/>
</dbReference>
<dbReference type="SUPFAM" id="SSF51679">
    <property type="entry name" value="Bacterial luciferase-like"/>
    <property type="match status" value="1"/>
</dbReference>
<evidence type="ECO:0000259" key="2">
    <source>
        <dbReference type="Pfam" id="PF00296"/>
    </source>
</evidence>
<dbReference type="InterPro" id="IPR011251">
    <property type="entry name" value="Luciferase-like_dom"/>
</dbReference>
<dbReference type="OrthoDB" id="7903015at2"/>
<evidence type="ECO:0000313" key="3">
    <source>
        <dbReference type="EMBL" id="OXY91408.1"/>
    </source>
</evidence>
<dbReference type="EMBL" id="MCGQ01000029">
    <property type="protein sequence ID" value="OXY91408.1"/>
    <property type="molecule type" value="Genomic_DNA"/>
</dbReference>
<keyword evidence="1" id="KW-0560">Oxidoreductase</keyword>
<proteinExistence type="predicted"/>
<dbReference type="InterPro" id="IPR050564">
    <property type="entry name" value="F420-G6PD/mer"/>
</dbReference>
<evidence type="ECO:0000313" key="4">
    <source>
        <dbReference type="Proteomes" id="UP000215483"/>
    </source>
</evidence>
<dbReference type="AlphaFoldDB" id="A0A233S6V7"/>
<gene>
    <name evidence="3" type="ORF">BEK98_29455</name>
</gene>
<dbReference type="PANTHER" id="PTHR43244">
    <property type="match status" value="1"/>
</dbReference>
<protein>
    <submittedName>
        <fullName evidence="3">LLM class F420-dependent oxidoreductase</fullName>
    </submittedName>
</protein>
<comment type="caution">
    <text evidence="3">The sequence shown here is derived from an EMBL/GenBank/DDBJ whole genome shotgun (WGS) entry which is preliminary data.</text>
</comment>
<name>A0A233S6V7_STRDA</name>
<dbReference type="PANTHER" id="PTHR43244:SF1">
    <property type="entry name" value="5,10-METHYLENETETRAHYDROMETHANOPTERIN REDUCTASE"/>
    <property type="match status" value="1"/>
</dbReference>
<keyword evidence="4" id="KW-1185">Reference proteome</keyword>